<keyword evidence="10" id="KW-1185">Reference proteome</keyword>
<keyword evidence="4 7" id="KW-1133">Transmembrane helix</keyword>
<evidence type="ECO:0000256" key="2">
    <source>
        <dbReference type="ARBA" id="ARBA00022475"/>
    </source>
</evidence>
<comment type="similarity">
    <text evidence="6">Belongs to the exbB/tolQ family.</text>
</comment>
<feature type="transmembrane region" description="Helical" evidence="7">
    <location>
        <begin position="167"/>
        <end position="189"/>
    </location>
</feature>
<evidence type="ECO:0000256" key="1">
    <source>
        <dbReference type="ARBA" id="ARBA00004651"/>
    </source>
</evidence>
<evidence type="ECO:0000256" key="4">
    <source>
        <dbReference type="ARBA" id="ARBA00022989"/>
    </source>
</evidence>
<name>A0ABU7G5Z1_9ALTE</name>
<feature type="transmembrane region" description="Helical" evidence="7">
    <location>
        <begin position="216"/>
        <end position="238"/>
    </location>
</feature>
<evidence type="ECO:0000256" key="5">
    <source>
        <dbReference type="ARBA" id="ARBA00023136"/>
    </source>
</evidence>
<evidence type="ECO:0000313" key="9">
    <source>
        <dbReference type="EMBL" id="MEE1674823.1"/>
    </source>
</evidence>
<evidence type="ECO:0000256" key="6">
    <source>
        <dbReference type="RuleBase" id="RU004057"/>
    </source>
</evidence>
<dbReference type="InterPro" id="IPR002898">
    <property type="entry name" value="MotA_ExbB_proton_chnl"/>
</dbReference>
<reference evidence="9 10" key="2">
    <citation type="submission" date="2023-12" db="EMBL/GenBank/DDBJ databases">
        <authorList>
            <consortium name="Cladostephus spongiosus"/>
            <person name="Lorente B."/>
            <person name="Cabral C."/>
            <person name="Frias J."/>
            <person name="Faria J."/>
            <person name="Toubarro D."/>
        </authorList>
    </citation>
    <scope>NUCLEOTIDE SEQUENCE [LARGE SCALE GENOMIC DNA]</scope>
    <source>
        <strain evidence="9 10">ZMCS4</strain>
    </source>
</reference>
<protein>
    <submittedName>
        <fullName evidence="9">MotA/TolQ/ExbB proton channel family protein</fullName>
    </submittedName>
</protein>
<dbReference type="EMBL" id="JAYDYW010000010">
    <property type="protein sequence ID" value="MEE1674823.1"/>
    <property type="molecule type" value="Genomic_DNA"/>
</dbReference>
<feature type="transmembrane region" description="Helical" evidence="7">
    <location>
        <begin position="12"/>
        <end position="34"/>
    </location>
</feature>
<feature type="transmembrane region" description="Helical" evidence="7">
    <location>
        <begin position="54"/>
        <end position="75"/>
    </location>
</feature>
<keyword evidence="6" id="KW-0653">Protein transport</keyword>
<feature type="domain" description="MotA/TolQ/ExbB proton channel" evidence="8">
    <location>
        <begin position="133"/>
        <end position="239"/>
    </location>
</feature>
<keyword evidence="5 7" id="KW-0472">Membrane</keyword>
<sequence length="268" mass="29893">MDINKTERQILISALAIAVVIVIAVIVWLGQLQLTLVSKTGLLAIAFDVHSHAFPFTIQSFMWCVFAIACGQIIARAWRANQERHACETSILSANNQQLYGTEHINQLRQEIEMSPLAKSLMLYRLLDALVLQLQINKQANNANQILNSNLELMQHELDLKYNLLKYWLWLLPTLGFIGTVVGVANALAQGAKMPEVSDSRGMQLWLANITDELSLAFNTTLLALVLAAVLMLLMHIVQGIEEKALNRAGSYCLNRLINKLLLPPESP</sequence>
<accession>A0ABU7G5Z1</accession>
<keyword evidence="3 7" id="KW-0812">Transmembrane</keyword>
<evidence type="ECO:0000256" key="7">
    <source>
        <dbReference type="SAM" id="Phobius"/>
    </source>
</evidence>
<keyword evidence="6" id="KW-0813">Transport</keyword>
<evidence type="ECO:0000313" key="10">
    <source>
        <dbReference type="Proteomes" id="UP001310248"/>
    </source>
</evidence>
<dbReference type="Proteomes" id="UP001310248">
    <property type="component" value="Unassembled WGS sequence"/>
</dbReference>
<comment type="caution">
    <text evidence="9">The sequence shown here is derived from an EMBL/GenBank/DDBJ whole genome shotgun (WGS) entry which is preliminary data.</text>
</comment>
<keyword evidence="2" id="KW-1003">Cell membrane</keyword>
<proteinExistence type="inferred from homology"/>
<dbReference type="RefSeq" id="WP_329775867.1">
    <property type="nucleotide sequence ID" value="NZ_JAYDYW010000010.1"/>
</dbReference>
<organism evidence="9 10">
    <name type="scientific">Agarivorans aestuarii</name>
    <dbReference type="NCBI Taxonomy" id="1563703"/>
    <lineage>
        <taxon>Bacteria</taxon>
        <taxon>Pseudomonadati</taxon>
        <taxon>Pseudomonadota</taxon>
        <taxon>Gammaproteobacteria</taxon>
        <taxon>Alteromonadales</taxon>
        <taxon>Alteromonadaceae</taxon>
        <taxon>Agarivorans</taxon>
    </lineage>
</organism>
<evidence type="ECO:0000256" key="3">
    <source>
        <dbReference type="ARBA" id="ARBA00022692"/>
    </source>
</evidence>
<reference evidence="10" key="1">
    <citation type="submission" date="2023-07" db="EMBL/GenBank/DDBJ databases">
        <title>Draft genome sequence of Agarivorans aestuarii strain ZMCS4, a CAZymes producing bacteria isolated from the marine brown algae Clodostephus spongiosus.</title>
        <authorList>
            <person name="Lorente B."/>
            <person name="Cabral C."/>
            <person name="Frias J."/>
            <person name="Faria J."/>
            <person name="Toubarro D."/>
        </authorList>
    </citation>
    <scope>NUCLEOTIDE SEQUENCE [LARGE SCALE GENOMIC DNA]</scope>
    <source>
        <strain evidence="10">ZMCS4</strain>
    </source>
</reference>
<gene>
    <name evidence="9" type="ORF">SNR37_000142</name>
</gene>
<evidence type="ECO:0000259" key="8">
    <source>
        <dbReference type="Pfam" id="PF01618"/>
    </source>
</evidence>
<dbReference type="Pfam" id="PF01618">
    <property type="entry name" value="MotA_ExbB"/>
    <property type="match status" value="1"/>
</dbReference>
<comment type="subcellular location">
    <subcellularLocation>
        <location evidence="1">Cell membrane</location>
        <topology evidence="1">Multi-pass membrane protein</topology>
    </subcellularLocation>
    <subcellularLocation>
        <location evidence="6">Membrane</location>
        <topology evidence="6">Multi-pass membrane protein</topology>
    </subcellularLocation>
</comment>